<dbReference type="AlphaFoldDB" id="A0A7S0M723"/>
<dbReference type="CDD" id="cd00170">
    <property type="entry name" value="SEC14"/>
    <property type="match status" value="1"/>
</dbReference>
<dbReference type="PANTHER" id="PTHR45657:SF1">
    <property type="entry name" value="CRAL-TRIO DOMAIN-CONTAINING PROTEIN YKL091C-RELATED"/>
    <property type="match status" value="1"/>
</dbReference>
<reference evidence="2" key="1">
    <citation type="submission" date="2021-01" db="EMBL/GenBank/DDBJ databases">
        <authorList>
            <person name="Corre E."/>
            <person name="Pelletier E."/>
            <person name="Niang G."/>
            <person name="Scheremetjew M."/>
            <person name="Finn R."/>
            <person name="Kale V."/>
            <person name="Holt S."/>
            <person name="Cochrane G."/>
            <person name="Meng A."/>
            <person name="Brown T."/>
            <person name="Cohen L."/>
        </authorList>
    </citation>
    <scope>NUCLEOTIDE SEQUENCE</scope>
    <source>
        <strain evidence="2">CCAP979/52</strain>
    </source>
</reference>
<proteinExistence type="predicted"/>
<dbReference type="Gene3D" id="3.40.525.10">
    <property type="entry name" value="CRAL-TRIO lipid binding domain"/>
    <property type="match status" value="1"/>
</dbReference>
<organism evidence="2">
    <name type="scientific">Cryptomonas curvata</name>
    <dbReference type="NCBI Taxonomy" id="233186"/>
    <lineage>
        <taxon>Eukaryota</taxon>
        <taxon>Cryptophyceae</taxon>
        <taxon>Cryptomonadales</taxon>
        <taxon>Cryptomonadaceae</taxon>
        <taxon>Cryptomonas</taxon>
    </lineage>
</organism>
<accession>A0A7S0M723</accession>
<dbReference type="PROSITE" id="PS50191">
    <property type="entry name" value="CRAL_TRIO"/>
    <property type="match status" value="1"/>
</dbReference>
<gene>
    <name evidence="2" type="ORF">CCUR1050_LOCUS8542</name>
</gene>
<sequence>MADHKQSATAVLDAQISEAEAKAMSPEEKKFFDAALESLDREQQAKFALAPADVLMVVRGFANEEHRLEETNKAIKHIAEWREKVGYYEFFEKNLEGDAQFHQLWPEYICGLDRFGHFLQGIRVEEIDTDGLLKLDEDHLLCLQGQKMKAYAVYKHDLSNASGVQRYKHTMLVDLHNISMSMLMGKKKNLMKKIFDIGSTYYPETMFKIYLVNAPMVFRAIWAIIKPWLHPITVAKVNILGSSKEAVKKLEQDGVPLSSIPTWLGGTCQPLTTFEYLNQLIAAKRRHGT</sequence>
<dbReference type="PANTHER" id="PTHR45657">
    <property type="entry name" value="CRAL-TRIO DOMAIN-CONTAINING PROTEIN YKL091C-RELATED"/>
    <property type="match status" value="1"/>
</dbReference>
<dbReference type="SMART" id="SM00516">
    <property type="entry name" value="SEC14"/>
    <property type="match status" value="1"/>
</dbReference>
<evidence type="ECO:0000259" key="1">
    <source>
        <dbReference type="PROSITE" id="PS50191"/>
    </source>
</evidence>
<dbReference type="InterPro" id="IPR001251">
    <property type="entry name" value="CRAL-TRIO_dom"/>
</dbReference>
<dbReference type="EMBL" id="HBEZ01015465">
    <property type="protein sequence ID" value="CAD8630863.1"/>
    <property type="molecule type" value="Transcribed_RNA"/>
</dbReference>
<dbReference type="Pfam" id="PF00650">
    <property type="entry name" value="CRAL_TRIO"/>
    <property type="match status" value="1"/>
</dbReference>
<dbReference type="SUPFAM" id="SSF52087">
    <property type="entry name" value="CRAL/TRIO domain"/>
    <property type="match status" value="1"/>
</dbReference>
<dbReference type="InterPro" id="IPR036865">
    <property type="entry name" value="CRAL-TRIO_dom_sf"/>
</dbReference>
<dbReference type="InterPro" id="IPR051026">
    <property type="entry name" value="PI/PC_transfer"/>
</dbReference>
<feature type="domain" description="CRAL-TRIO" evidence="1">
    <location>
        <begin position="97"/>
        <end position="272"/>
    </location>
</feature>
<protein>
    <recommendedName>
        <fullName evidence="1">CRAL-TRIO domain-containing protein</fullName>
    </recommendedName>
</protein>
<evidence type="ECO:0000313" key="2">
    <source>
        <dbReference type="EMBL" id="CAD8630863.1"/>
    </source>
</evidence>
<name>A0A7S0M723_9CRYP</name>